<reference evidence="1" key="1">
    <citation type="journal article" date="2021" name="PeerJ">
        <title>Extensive microbial diversity within the chicken gut microbiome revealed by metagenomics and culture.</title>
        <authorList>
            <person name="Gilroy R."/>
            <person name="Ravi A."/>
            <person name="Getino M."/>
            <person name="Pursley I."/>
            <person name="Horton D.L."/>
            <person name="Alikhan N.F."/>
            <person name="Baker D."/>
            <person name="Gharbi K."/>
            <person name="Hall N."/>
            <person name="Watson M."/>
            <person name="Adriaenssens E.M."/>
            <person name="Foster-Nyarko E."/>
            <person name="Jarju S."/>
            <person name="Secka A."/>
            <person name="Antonio M."/>
            <person name="Oren A."/>
            <person name="Chaudhuri R.R."/>
            <person name="La Ragione R."/>
            <person name="Hildebrand F."/>
            <person name="Pallen M.J."/>
        </authorList>
    </citation>
    <scope>NUCLEOTIDE SEQUENCE</scope>
    <source>
        <strain evidence="1">3436</strain>
    </source>
</reference>
<gene>
    <name evidence="1" type="ORF">H9810_03005</name>
</gene>
<reference evidence="1" key="2">
    <citation type="submission" date="2021-04" db="EMBL/GenBank/DDBJ databases">
        <authorList>
            <person name="Gilroy R."/>
        </authorList>
    </citation>
    <scope>NUCLEOTIDE SEQUENCE</scope>
    <source>
        <strain evidence="1">3436</strain>
    </source>
</reference>
<organism evidence="1 2">
    <name type="scientific">Candidatus Gemmiger excrementavium</name>
    <dbReference type="NCBI Taxonomy" id="2838608"/>
    <lineage>
        <taxon>Bacteria</taxon>
        <taxon>Bacillati</taxon>
        <taxon>Bacillota</taxon>
        <taxon>Clostridia</taxon>
        <taxon>Eubacteriales</taxon>
        <taxon>Gemmiger</taxon>
    </lineage>
</organism>
<sequence>MKIIVQGAAQKPKKAVQKILFACRDCGCVWELQPDDKELEEDVYYGFGPLGPVVEKLQWSRCPNCGQTNNHPHYVFE</sequence>
<dbReference type="AlphaFoldDB" id="A0A9D2F1I3"/>
<evidence type="ECO:0000313" key="1">
    <source>
        <dbReference type="EMBL" id="HIZ47673.1"/>
    </source>
</evidence>
<accession>A0A9D2F1I3</accession>
<protein>
    <submittedName>
        <fullName evidence="1">Uncharacterized protein</fullName>
    </submittedName>
</protein>
<proteinExistence type="predicted"/>
<comment type="caution">
    <text evidence="1">The sequence shown here is derived from an EMBL/GenBank/DDBJ whole genome shotgun (WGS) entry which is preliminary data.</text>
</comment>
<dbReference type="Proteomes" id="UP000824031">
    <property type="component" value="Unassembled WGS sequence"/>
</dbReference>
<name>A0A9D2F1I3_9FIRM</name>
<dbReference type="EMBL" id="DXBO01000036">
    <property type="protein sequence ID" value="HIZ47673.1"/>
    <property type="molecule type" value="Genomic_DNA"/>
</dbReference>
<evidence type="ECO:0000313" key="2">
    <source>
        <dbReference type="Proteomes" id="UP000824031"/>
    </source>
</evidence>